<name>A0AAE0H5S1_9PEZI</name>
<protein>
    <submittedName>
        <fullName evidence="1">PLAC8 family-domain-containing protein</fullName>
    </submittedName>
</protein>
<sequence>MSQIEQHEWQTGLCSFFSSGHCFMGCCCPCMLANRTHELLEDPDEKTPSGCGPVGCGWCLAEMAGGLGCIFGFLQRKKIREKHGIEGSTCGDLCVNWCCPCCSVIQQLNELEMRRDARQVNKAGYQQQAPMRQ</sequence>
<dbReference type="AlphaFoldDB" id="A0AAE0H5S1"/>
<dbReference type="Pfam" id="PF04749">
    <property type="entry name" value="PLAC8"/>
    <property type="match status" value="1"/>
</dbReference>
<reference evidence="1" key="2">
    <citation type="submission" date="2023-06" db="EMBL/GenBank/DDBJ databases">
        <authorList>
            <consortium name="Lawrence Berkeley National Laboratory"/>
            <person name="Haridas S."/>
            <person name="Hensen N."/>
            <person name="Bonometti L."/>
            <person name="Westerberg I."/>
            <person name="Brannstrom I.O."/>
            <person name="Guillou S."/>
            <person name="Cros-Aarteil S."/>
            <person name="Calhoun S."/>
            <person name="Kuo A."/>
            <person name="Mondo S."/>
            <person name="Pangilinan J."/>
            <person name="Riley R."/>
            <person name="Labutti K."/>
            <person name="Andreopoulos B."/>
            <person name="Lipzen A."/>
            <person name="Chen C."/>
            <person name="Yanf M."/>
            <person name="Daum C."/>
            <person name="Ng V."/>
            <person name="Clum A."/>
            <person name="Steindorff A."/>
            <person name="Ohm R."/>
            <person name="Martin F."/>
            <person name="Silar P."/>
            <person name="Natvig D."/>
            <person name="Lalanne C."/>
            <person name="Gautier V."/>
            <person name="Ament-Velasquez S.L."/>
            <person name="Kruys A."/>
            <person name="Hutchinson M.I."/>
            <person name="Powell A.J."/>
            <person name="Barry K."/>
            <person name="Miller A.N."/>
            <person name="Grigoriev I.V."/>
            <person name="Debuchy R."/>
            <person name="Gladieux P."/>
            <person name="Thoren M.H."/>
            <person name="Johannesson H."/>
        </authorList>
    </citation>
    <scope>NUCLEOTIDE SEQUENCE</scope>
    <source>
        <strain evidence="1">CBS 168.71</strain>
    </source>
</reference>
<dbReference type="RefSeq" id="XP_062653966.1">
    <property type="nucleotide sequence ID" value="XM_062806982.1"/>
</dbReference>
<evidence type="ECO:0000313" key="2">
    <source>
        <dbReference type="Proteomes" id="UP001278766"/>
    </source>
</evidence>
<organism evidence="1 2">
    <name type="scientific">Chaetomium fimeti</name>
    <dbReference type="NCBI Taxonomy" id="1854472"/>
    <lineage>
        <taxon>Eukaryota</taxon>
        <taxon>Fungi</taxon>
        <taxon>Dikarya</taxon>
        <taxon>Ascomycota</taxon>
        <taxon>Pezizomycotina</taxon>
        <taxon>Sordariomycetes</taxon>
        <taxon>Sordariomycetidae</taxon>
        <taxon>Sordariales</taxon>
        <taxon>Chaetomiaceae</taxon>
        <taxon>Chaetomium</taxon>
    </lineage>
</organism>
<comment type="caution">
    <text evidence="1">The sequence shown here is derived from an EMBL/GenBank/DDBJ whole genome shotgun (WGS) entry which is preliminary data.</text>
</comment>
<accession>A0AAE0H5S1</accession>
<evidence type="ECO:0000313" key="1">
    <source>
        <dbReference type="EMBL" id="KAK3290452.1"/>
    </source>
</evidence>
<proteinExistence type="predicted"/>
<dbReference type="PANTHER" id="PTHR15907">
    <property type="entry name" value="DUF614 FAMILY PROTEIN-RELATED"/>
    <property type="match status" value="1"/>
</dbReference>
<gene>
    <name evidence="1" type="ORF">B0H64DRAFT_447177</name>
</gene>
<dbReference type="EMBL" id="JAUEPN010000013">
    <property type="protein sequence ID" value="KAK3290452.1"/>
    <property type="molecule type" value="Genomic_DNA"/>
</dbReference>
<reference evidence="1" key="1">
    <citation type="journal article" date="2023" name="Mol. Phylogenet. Evol.">
        <title>Genome-scale phylogeny and comparative genomics of the fungal order Sordariales.</title>
        <authorList>
            <person name="Hensen N."/>
            <person name="Bonometti L."/>
            <person name="Westerberg I."/>
            <person name="Brannstrom I.O."/>
            <person name="Guillou S."/>
            <person name="Cros-Aarteil S."/>
            <person name="Calhoun S."/>
            <person name="Haridas S."/>
            <person name="Kuo A."/>
            <person name="Mondo S."/>
            <person name="Pangilinan J."/>
            <person name="Riley R."/>
            <person name="LaButti K."/>
            <person name="Andreopoulos B."/>
            <person name="Lipzen A."/>
            <person name="Chen C."/>
            <person name="Yan M."/>
            <person name="Daum C."/>
            <person name="Ng V."/>
            <person name="Clum A."/>
            <person name="Steindorff A."/>
            <person name="Ohm R.A."/>
            <person name="Martin F."/>
            <person name="Silar P."/>
            <person name="Natvig D.O."/>
            <person name="Lalanne C."/>
            <person name="Gautier V."/>
            <person name="Ament-Velasquez S.L."/>
            <person name="Kruys A."/>
            <person name="Hutchinson M.I."/>
            <person name="Powell A.J."/>
            <person name="Barry K."/>
            <person name="Miller A.N."/>
            <person name="Grigoriev I.V."/>
            <person name="Debuchy R."/>
            <person name="Gladieux P."/>
            <person name="Hiltunen Thoren M."/>
            <person name="Johannesson H."/>
        </authorList>
    </citation>
    <scope>NUCLEOTIDE SEQUENCE</scope>
    <source>
        <strain evidence="1">CBS 168.71</strain>
    </source>
</reference>
<keyword evidence="2" id="KW-1185">Reference proteome</keyword>
<dbReference type="InterPro" id="IPR006461">
    <property type="entry name" value="PLAC_motif_containing"/>
</dbReference>
<dbReference type="NCBIfam" id="TIGR01571">
    <property type="entry name" value="A_thal_Cys_rich"/>
    <property type="match status" value="1"/>
</dbReference>
<dbReference type="Proteomes" id="UP001278766">
    <property type="component" value="Unassembled WGS sequence"/>
</dbReference>
<dbReference type="GeneID" id="87843930"/>